<evidence type="ECO:0000313" key="2">
    <source>
        <dbReference type="Proteomes" id="UP000030520"/>
    </source>
</evidence>
<proteinExistence type="predicted"/>
<evidence type="ECO:0000313" key="1">
    <source>
        <dbReference type="EMBL" id="KHA61244.1"/>
    </source>
</evidence>
<keyword evidence="2" id="KW-1185">Reference proteome</keyword>
<protein>
    <recommendedName>
        <fullName evidence="3">TIGR04255 family protein</fullName>
    </recommendedName>
</protein>
<dbReference type="RefSeq" id="WP_038213554.1">
    <property type="nucleotide sequence ID" value="NZ_JRWM01000006.1"/>
</dbReference>
<organism evidence="1 2">
    <name type="scientific">Vibrio variabilis</name>
    <dbReference type="NCBI Taxonomy" id="990271"/>
    <lineage>
        <taxon>Bacteria</taxon>
        <taxon>Pseudomonadati</taxon>
        <taxon>Pseudomonadota</taxon>
        <taxon>Gammaproteobacteria</taxon>
        <taxon>Vibrionales</taxon>
        <taxon>Vibrionaceae</taxon>
        <taxon>Vibrio</taxon>
    </lineage>
</organism>
<evidence type="ECO:0008006" key="3">
    <source>
        <dbReference type="Google" id="ProtNLM"/>
    </source>
</evidence>
<dbReference type="Proteomes" id="UP000030520">
    <property type="component" value="Unassembled WGS sequence"/>
</dbReference>
<accession>A0ABR4YCM6</accession>
<comment type="caution">
    <text evidence="1">The sequence shown here is derived from an EMBL/GenBank/DDBJ whole genome shotgun (WGS) entry which is preliminary data.</text>
</comment>
<name>A0ABR4YCM6_9VIBR</name>
<reference evidence="1 2" key="1">
    <citation type="submission" date="2014-10" db="EMBL/GenBank/DDBJ databases">
        <title>Genome sequencing of Vibrio variabilis T01.</title>
        <authorList>
            <person name="Chan K.-G."/>
            <person name="Mohamad N.I."/>
        </authorList>
    </citation>
    <scope>NUCLEOTIDE SEQUENCE [LARGE SCALE GENOMIC DNA]</scope>
    <source>
        <strain evidence="1 2">T01</strain>
    </source>
</reference>
<dbReference type="EMBL" id="JRWM01000006">
    <property type="protein sequence ID" value="KHA61244.1"/>
    <property type="molecule type" value="Genomic_DNA"/>
</dbReference>
<sequence length="287" mass="32623">MAVKYQNPPVVYTVAKLIFAESIGSYSDEKYKKLLSELSVLGFESYSISKVMGVQLKQSDNQFSALPANVERVGYFSINRSRCAIIDENTLELRLSEYDNHRRFLDDFKSLIEICTQHDIAKGNKLREVELHYVDLFVPDGTFALSDMFSETVTLPMTQFYSDDNDAIKVGATNFTRVLGTGKSKVSVSLEQLVALNPERRKYLPDALSEPDQKLSMPLHIERLFNSTSNVEYAIVHTACGTLIDTDRLDSSAVRDTLEQQYLESRKTFEHMINASVCEKVWKVEEN</sequence>
<gene>
    <name evidence="1" type="ORF">NL53_06295</name>
</gene>